<name>A0A4U3MCP7_9ACTN</name>
<feature type="transmembrane region" description="Helical" evidence="7">
    <location>
        <begin position="73"/>
        <end position="99"/>
    </location>
</feature>
<keyword evidence="2" id="KW-1003">Cell membrane</keyword>
<proteinExistence type="inferred from homology"/>
<dbReference type="AlphaFoldDB" id="A0A4U3MCP7"/>
<keyword evidence="4 7" id="KW-1133">Transmembrane helix</keyword>
<reference evidence="9 10" key="1">
    <citation type="submission" date="2019-04" db="EMBL/GenBank/DDBJ databases">
        <title>Herbidospora sp. NEAU-GS14.nov., a novel actinomycete isolated from soil.</title>
        <authorList>
            <person name="Han L."/>
        </authorList>
    </citation>
    <scope>NUCLEOTIDE SEQUENCE [LARGE SCALE GENOMIC DNA]</scope>
    <source>
        <strain evidence="9 10">NEAU-GS14</strain>
    </source>
</reference>
<feature type="domain" description="Integral membrane bound transporter" evidence="8">
    <location>
        <begin position="409"/>
        <end position="533"/>
    </location>
</feature>
<feature type="transmembrane region" description="Helical" evidence="7">
    <location>
        <begin position="406"/>
        <end position="432"/>
    </location>
</feature>
<keyword evidence="5 7" id="KW-0472">Membrane</keyword>
<comment type="similarity">
    <text evidence="6">Belongs to the YccS/YhfK family.</text>
</comment>
<gene>
    <name evidence="9" type="ORF">FDA94_23850</name>
</gene>
<organism evidence="9 10">
    <name type="scientific">Herbidospora galbida</name>
    <dbReference type="NCBI Taxonomy" id="2575442"/>
    <lineage>
        <taxon>Bacteria</taxon>
        <taxon>Bacillati</taxon>
        <taxon>Actinomycetota</taxon>
        <taxon>Actinomycetes</taxon>
        <taxon>Streptosporangiales</taxon>
        <taxon>Streptosporangiaceae</taxon>
        <taxon>Herbidospora</taxon>
    </lineage>
</organism>
<feature type="transmembrane region" description="Helical" evidence="7">
    <location>
        <begin position="105"/>
        <end position="134"/>
    </location>
</feature>
<evidence type="ECO:0000313" key="9">
    <source>
        <dbReference type="EMBL" id="TKK85934.1"/>
    </source>
</evidence>
<dbReference type="Proteomes" id="UP000308705">
    <property type="component" value="Unassembled WGS sequence"/>
</dbReference>
<dbReference type="GO" id="GO:0005886">
    <property type="term" value="C:plasma membrane"/>
    <property type="evidence" value="ECO:0007669"/>
    <property type="project" value="UniProtKB-SubCell"/>
</dbReference>
<evidence type="ECO:0000256" key="7">
    <source>
        <dbReference type="SAM" id="Phobius"/>
    </source>
</evidence>
<evidence type="ECO:0000256" key="3">
    <source>
        <dbReference type="ARBA" id="ARBA00022692"/>
    </source>
</evidence>
<protein>
    <submittedName>
        <fullName evidence="9">FUSC family protein</fullName>
    </submittedName>
</protein>
<evidence type="ECO:0000256" key="6">
    <source>
        <dbReference type="ARBA" id="ARBA00043993"/>
    </source>
</evidence>
<feature type="transmembrane region" description="Helical" evidence="7">
    <location>
        <begin position="469"/>
        <end position="489"/>
    </location>
</feature>
<feature type="transmembrane region" description="Helical" evidence="7">
    <location>
        <begin position="44"/>
        <end position="61"/>
    </location>
</feature>
<evidence type="ECO:0000256" key="1">
    <source>
        <dbReference type="ARBA" id="ARBA00004651"/>
    </source>
</evidence>
<accession>A0A4U3MCP7</accession>
<dbReference type="OrthoDB" id="4638444at2"/>
<dbReference type="Pfam" id="PF13515">
    <property type="entry name" value="FUSC_2"/>
    <property type="match status" value="1"/>
</dbReference>
<evidence type="ECO:0000256" key="5">
    <source>
        <dbReference type="ARBA" id="ARBA00023136"/>
    </source>
</evidence>
<evidence type="ECO:0000256" key="2">
    <source>
        <dbReference type="ARBA" id="ARBA00022475"/>
    </source>
</evidence>
<evidence type="ECO:0000259" key="8">
    <source>
        <dbReference type="Pfam" id="PF13515"/>
    </source>
</evidence>
<feature type="transmembrane region" description="Helical" evidence="7">
    <location>
        <begin position="444"/>
        <end position="463"/>
    </location>
</feature>
<dbReference type="PANTHER" id="PTHR30509:SF9">
    <property type="entry name" value="MULTIDRUG RESISTANCE PROTEIN MDTO"/>
    <property type="match status" value="1"/>
</dbReference>
<comment type="caution">
    <text evidence="9">The sequence shown here is derived from an EMBL/GenBank/DDBJ whole genome shotgun (WGS) entry which is preliminary data.</text>
</comment>
<sequence>MTSILRWIRERDPELNTVRKGARAAVIMPAAFAFSDLVVGNPVMSMYASFGSFALLLMVDFSGSTRDRLTAQFWLVLAGTVLIAVGTLASHAVVTAVLTTVAVTFLILFSGVVSSVLAGASTALLVSFVLPVTIPAPLSSLDDRLYGWWLVGAASMAAIVLLWPAPTRDPLRPKIARALTLLAERIKLEVECVSGGLPLSRNPPLRALAEEGDEAVQEMKSTFWDTPYRPAGLTTTGRAEVRLAGQVVWLHSVLRREPFESGPGPIDPAVCAVETAAAEVLERAAELLDSTGRAERLDSETRRLLEARQAMEREVTGAQVTGDAAAFVASLEPSFRAQEISFAISAIAANVEIATAAEARSWRDRFLGRQPAGFSTRLSSARARVSAHAERHSVWLRNSIRGAVALSLSVLVATVIGVEHSFWVVLGTLVVLRSNAVTTGQSALHALAGTAIGFAIGAFVLWAVHGHTIFLWILLPITILIAGLAPTVLSFMSGQAGFTVLLLILFEIAAPTGWRTGLIRLEDIAVGCSVSLLAGALFWPRGARAALGRSLDEAFADNARYFRDAVEFGVTRCDVSAASPFPNEARSQALAAMQRLDDAFRGYLAERGTKRLHLSDASSLVASVTVLQYSAEAIVDLWSRDDGVVDRDRSAAQTEIVTAADPVATWFERAGQALGREAPAPGRLPYDQAAEARLIAAVSRDLSDDDGRATATGVRIVWTAHHVDAARRLADGVAEVVEKIR</sequence>
<keyword evidence="10" id="KW-1185">Reference proteome</keyword>
<dbReference type="PANTHER" id="PTHR30509">
    <property type="entry name" value="P-HYDROXYBENZOIC ACID EFFLUX PUMP SUBUNIT-RELATED"/>
    <property type="match status" value="1"/>
</dbReference>
<dbReference type="EMBL" id="SZQA01000024">
    <property type="protein sequence ID" value="TKK85934.1"/>
    <property type="molecule type" value="Genomic_DNA"/>
</dbReference>
<evidence type="ECO:0000313" key="10">
    <source>
        <dbReference type="Proteomes" id="UP000308705"/>
    </source>
</evidence>
<evidence type="ECO:0000256" key="4">
    <source>
        <dbReference type="ARBA" id="ARBA00022989"/>
    </source>
</evidence>
<comment type="subcellular location">
    <subcellularLocation>
        <location evidence="1">Cell membrane</location>
        <topology evidence="1">Multi-pass membrane protein</topology>
    </subcellularLocation>
</comment>
<dbReference type="InterPro" id="IPR049453">
    <property type="entry name" value="Memb_transporter_dom"/>
</dbReference>
<keyword evidence="3 7" id="KW-0812">Transmembrane</keyword>
<feature type="transmembrane region" description="Helical" evidence="7">
    <location>
        <begin position="146"/>
        <end position="165"/>
    </location>
</feature>
<dbReference type="RefSeq" id="WP_137249300.1">
    <property type="nucleotide sequence ID" value="NZ_SZQA01000024.1"/>
</dbReference>